<feature type="region of interest" description="Disordered" evidence="6">
    <location>
        <begin position="407"/>
        <end position="428"/>
    </location>
</feature>
<evidence type="ECO:0000256" key="7">
    <source>
        <dbReference type="SAM" id="Phobius"/>
    </source>
</evidence>
<name>A0A1Y2DFV6_9PEZI</name>
<evidence type="ECO:0000256" key="5">
    <source>
        <dbReference type="ARBA" id="ARBA00038359"/>
    </source>
</evidence>
<feature type="transmembrane region" description="Helical" evidence="7">
    <location>
        <begin position="72"/>
        <end position="93"/>
    </location>
</feature>
<keyword evidence="10" id="KW-1185">Reference proteome</keyword>
<protein>
    <recommendedName>
        <fullName evidence="8">Rhodopsin domain-containing protein</fullName>
    </recommendedName>
</protein>
<evidence type="ECO:0000256" key="6">
    <source>
        <dbReference type="SAM" id="MobiDB-lite"/>
    </source>
</evidence>
<keyword evidence="3 7" id="KW-1133">Transmembrane helix</keyword>
<evidence type="ECO:0000313" key="9">
    <source>
        <dbReference type="EMBL" id="ORY58148.1"/>
    </source>
</evidence>
<dbReference type="InterPro" id="IPR052337">
    <property type="entry name" value="SAT4-like"/>
</dbReference>
<feature type="transmembrane region" description="Helical" evidence="7">
    <location>
        <begin position="151"/>
        <end position="171"/>
    </location>
</feature>
<feature type="transmembrane region" description="Helical" evidence="7">
    <location>
        <begin position="191"/>
        <end position="216"/>
    </location>
</feature>
<dbReference type="OrthoDB" id="3934549at2759"/>
<evidence type="ECO:0000256" key="4">
    <source>
        <dbReference type="ARBA" id="ARBA00023136"/>
    </source>
</evidence>
<dbReference type="GeneID" id="63781615"/>
<dbReference type="PANTHER" id="PTHR33048:SF151">
    <property type="entry name" value="INTEGRAL MEMBRANE PROTEIN"/>
    <property type="match status" value="1"/>
</dbReference>
<feature type="transmembrane region" description="Helical" evidence="7">
    <location>
        <begin position="274"/>
        <end position="298"/>
    </location>
</feature>
<keyword evidence="4 7" id="KW-0472">Membrane</keyword>
<accession>A0A1Y2DFV6</accession>
<comment type="subcellular location">
    <subcellularLocation>
        <location evidence="1">Membrane</location>
        <topology evidence="1">Multi-pass membrane protein</topology>
    </subcellularLocation>
</comment>
<dbReference type="EMBL" id="MCFJ01000017">
    <property type="protein sequence ID" value="ORY58148.1"/>
    <property type="molecule type" value="Genomic_DNA"/>
</dbReference>
<dbReference type="STRING" id="1141098.A0A1Y2DFV6"/>
<dbReference type="GO" id="GO:0016020">
    <property type="term" value="C:membrane"/>
    <property type="evidence" value="ECO:0007669"/>
    <property type="project" value="UniProtKB-SubCell"/>
</dbReference>
<feature type="transmembrane region" description="Helical" evidence="7">
    <location>
        <begin position="121"/>
        <end position="139"/>
    </location>
</feature>
<dbReference type="InParanoid" id="A0A1Y2DFV6"/>
<sequence>MPTIAARAYDEAAAKAAYVQKMADIAATQDLSQDLRSNARALTIAFTVLAAVVVVMRLLSRRRQGAPILIDDWLIIASQVLLFANCAMNMVLIDSGVGLHSGSLTLEQLEKMNMTMVGAEILYVTAVNMYKISLLFLYFRIFPMRNIRIGAYICGGLSMLWNLACILAAVIQCLPREKLWHPWKQGTCVDLFLTQLCISVPTILLDIAILCLPMPHVWRLKTNMTQRIFLTIIFLLGSYVVFTSIYRFVVYLGYNSEDNSYTLGEGIAWNIIEISSGIVSACLPTLGPLVRLVFTTLYSTRTGSKGSKNVLGGSSYVLGGSSYVLKRSDAAVTIGGGSSHVRTGNFTREESKYGIMLDDEPYHDSSRRGKMITTVSHNRDSSGDRSSHDEIPLTAIRQETRVEWVTEERSITPGEERMVHSQEGLGRQ</sequence>
<proteinExistence type="inferred from homology"/>
<comment type="similarity">
    <text evidence="5">Belongs to the SAT4 family.</text>
</comment>
<dbReference type="Pfam" id="PF20684">
    <property type="entry name" value="Fung_rhodopsin"/>
    <property type="match status" value="1"/>
</dbReference>
<gene>
    <name evidence="9" type="ORF">BCR38DRAFT_527689</name>
</gene>
<keyword evidence="2 7" id="KW-0812">Transmembrane</keyword>
<feature type="compositionally biased region" description="Basic and acidic residues" evidence="6">
    <location>
        <begin position="407"/>
        <end position="420"/>
    </location>
</feature>
<evidence type="ECO:0000313" key="10">
    <source>
        <dbReference type="Proteomes" id="UP000193689"/>
    </source>
</evidence>
<dbReference type="Proteomes" id="UP000193689">
    <property type="component" value="Unassembled WGS sequence"/>
</dbReference>
<feature type="domain" description="Rhodopsin" evidence="8">
    <location>
        <begin position="56"/>
        <end position="291"/>
    </location>
</feature>
<feature type="transmembrane region" description="Helical" evidence="7">
    <location>
        <begin position="41"/>
        <end position="60"/>
    </location>
</feature>
<organism evidence="9 10">
    <name type="scientific">Pseudomassariella vexata</name>
    <dbReference type="NCBI Taxonomy" id="1141098"/>
    <lineage>
        <taxon>Eukaryota</taxon>
        <taxon>Fungi</taxon>
        <taxon>Dikarya</taxon>
        <taxon>Ascomycota</taxon>
        <taxon>Pezizomycotina</taxon>
        <taxon>Sordariomycetes</taxon>
        <taxon>Xylariomycetidae</taxon>
        <taxon>Amphisphaeriales</taxon>
        <taxon>Pseudomassariaceae</taxon>
        <taxon>Pseudomassariella</taxon>
    </lineage>
</organism>
<feature type="transmembrane region" description="Helical" evidence="7">
    <location>
        <begin position="228"/>
        <end position="254"/>
    </location>
</feature>
<dbReference type="InterPro" id="IPR049326">
    <property type="entry name" value="Rhodopsin_dom_fungi"/>
</dbReference>
<dbReference type="RefSeq" id="XP_040711183.1">
    <property type="nucleotide sequence ID" value="XM_040865403.1"/>
</dbReference>
<evidence type="ECO:0000259" key="8">
    <source>
        <dbReference type="Pfam" id="PF20684"/>
    </source>
</evidence>
<dbReference type="PANTHER" id="PTHR33048">
    <property type="entry name" value="PTH11-LIKE INTEGRAL MEMBRANE PROTEIN (AFU_ORTHOLOGUE AFUA_5G11245)"/>
    <property type="match status" value="1"/>
</dbReference>
<evidence type="ECO:0000256" key="2">
    <source>
        <dbReference type="ARBA" id="ARBA00022692"/>
    </source>
</evidence>
<reference evidence="9 10" key="1">
    <citation type="submission" date="2016-07" db="EMBL/GenBank/DDBJ databases">
        <title>Pervasive Adenine N6-methylation of Active Genes in Fungi.</title>
        <authorList>
            <consortium name="DOE Joint Genome Institute"/>
            <person name="Mondo S.J."/>
            <person name="Dannebaum R.O."/>
            <person name="Kuo R.C."/>
            <person name="Labutti K."/>
            <person name="Haridas S."/>
            <person name="Kuo A."/>
            <person name="Salamov A."/>
            <person name="Ahrendt S.R."/>
            <person name="Lipzen A."/>
            <person name="Sullivan W."/>
            <person name="Andreopoulos W.B."/>
            <person name="Clum A."/>
            <person name="Lindquist E."/>
            <person name="Daum C."/>
            <person name="Ramamoorthy G.K."/>
            <person name="Gryganskyi A."/>
            <person name="Culley D."/>
            <person name="Magnuson J.K."/>
            <person name="James T.Y."/>
            <person name="O'Malley M.A."/>
            <person name="Stajich J.E."/>
            <person name="Spatafora J.W."/>
            <person name="Visel A."/>
            <person name="Grigoriev I.V."/>
        </authorList>
    </citation>
    <scope>NUCLEOTIDE SEQUENCE [LARGE SCALE GENOMIC DNA]</scope>
    <source>
        <strain evidence="9 10">CBS 129021</strain>
    </source>
</reference>
<evidence type="ECO:0000256" key="1">
    <source>
        <dbReference type="ARBA" id="ARBA00004141"/>
    </source>
</evidence>
<dbReference type="AlphaFoldDB" id="A0A1Y2DFV6"/>
<comment type="caution">
    <text evidence="9">The sequence shown here is derived from an EMBL/GenBank/DDBJ whole genome shotgun (WGS) entry which is preliminary data.</text>
</comment>
<evidence type="ECO:0000256" key="3">
    <source>
        <dbReference type="ARBA" id="ARBA00022989"/>
    </source>
</evidence>